<evidence type="ECO:0000256" key="15">
    <source>
        <dbReference type="SAM" id="Coils"/>
    </source>
</evidence>
<dbReference type="EMBL" id="APBN01000006">
    <property type="protein sequence ID" value="EMT51724.1"/>
    <property type="molecule type" value="Genomic_DNA"/>
</dbReference>
<evidence type="ECO:0000256" key="9">
    <source>
        <dbReference type="ARBA" id="ARBA00022777"/>
    </source>
</evidence>
<dbReference type="CDD" id="cd19411">
    <property type="entry name" value="MCP2201-like_sensor"/>
    <property type="match status" value="1"/>
</dbReference>
<dbReference type="GO" id="GO:0005886">
    <property type="term" value="C:plasma membrane"/>
    <property type="evidence" value="ECO:0007669"/>
    <property type="project" value="UniProtKB-SubCell"/>
</dbReference>
<dbReference type="STRING" id="1300222.I532_15316"/>
<dbReference type="InterPro" id="IPR003660">
    <property type="entry name" value="HAMP_dom"/>
</dbReference>
<dbReference type="Gene3D" id="3.30.450.40">
    <property type="match status" value="1"/>
</dbReference>
<dbReference type="Pfam" id="PF00512">
    <property type="entry name" value="HisKA"/>
    <property type="match status" value="1"/>
</dbReference>
<keyword evidence="6 14" id="KW-0597">Phosphoprotein</keyword>
<keyword evidence="9 19" id="KW-0418">Kinase</keyword>
<dbReference type="RefSeq" id="WP_003389296.1">
    <property type="nucleotide sequence ID" value="NZ_APBN01000006.1"/>
</dbReference>
<dbReference type="GO" id="GO:0000155">
    <property type="term" value="F:phosphorelay sensor kinase activity"/>
    <property type="evidence" value="ECO:0007669"/>
    <property type="project" value="InterPro"/>
</dbReference>
<dbReference type="Pfam" id="PF00072">
    <property type="entry name" value="Response_reg"/>
    <property type="match status" value="1"/>
</dbReference>
<evidence type="ECO:0000256" key="11">
    <source>
        <dbReference type="ARBA" id="ARBA00023012"/>
    </source>
</evidence>
<dbReference type="InterPro" id="IPR036890">
    <property type="entry name" value="HATPase_C_sf"/>
</dbReference>
<dbReference type="GO" id="GO:0005524">
    <property type="term" value="F:ATP binding"/>
    <property type="evidence" value="ECO:0007669"/>
    <property type="project" value="UniProtKB-KW"/>
</dbReference>
<dbReference type="PROSITE" id="PS50110">
    <property type="entry name" value="RESPONSE_REGULATORY"/>
    <property type="match status" value="1"/>
</dbReference>
<reference evidence="19 20" key="1">
    <citation type="submission" date="2013-03" db="EMBL/GenBank/DDBJ databases">
        <title>Assembly of a new bacterial strain Brevibacillus borstelensis AK1.</title>
        <authorList>
            <person name="Rajan I."/>
            <person name="PoliReddy D."/>
            <person name="Sugumar T."/>
            <person name="Rathinam K."/>
            <person name="Alqarawi S."/>
            <person name="Khalil A.B."/>
            <person name="Sivakumar N."/>
        </authorList>
    </citation>
    <scope>NUCLEOTIDE SEQUENCE [LARGE SCALE GENOMIC DNA]</scope>
    <source>
        <strain evidence="19 20">AK1</strain>
    </source>
</reference>
<dbReference type="PROSITE" id="PS50885">
    <property type="entry name" value="HAMP"/>
    <property type="match status" value="1"/>
</dbReference>
<evidence type="ECO:0000256" key="8">
    <source>
        <dbReference type="ARBA" id="ARBA00022741"/>
    </source>
</evidence>
<name>M8D629_9BACL</name>
<evidence type="ECO:0000259" key="18">
    <source>
        <dbReference type="PROSITE" id="PS50885"/>
    </source>
</evidence>
<dbReference type="FunFam" id="3.30.565.10:FF:000010">
    <property type="entry name" value="Sensor histidine kinase RcsC"/>
    <property type="match status" value="1"/>
</dbReference>
<evidence type="ECO:0000256" key="6">
    <source>
        <dbReference type="ARBA" id="ARBA00022553"/>
    </source>
</evidence>
<proteinExistence type="inferred from homology"/>
<dbReference type="InterPro" id="IPR029016">
    <property type="entry name" value="GAF-like_dom_sf"/>
</dbReference>
<dbReference type="InterPro" id="IPR001789">
    <property type="entry name" value="Sig_transdc_resp-reg_receiver"/>
</dbReference>
<dbReference type="InterPro" id="IPR003018">
    <property type="entry name" value="GAF"/>
</dbReference>
<keyword evidence="20" id="KW-1185">Reference proteome</keyword>
<dbReference type="PROSITE" id="PS50109">
    <property type="entry name" value="HIS_KIN"/>
    <property type="match status" value="1"/>
</dbReference>
<feature type="modified residue" description="4-aspartylphosphate" evidence="14">
    <location>
        <position position="824"/>
    </location>
</feature>
<evidence type="ECO:0000259" key="17">
    <source>
        <dbReference type="PROSITE" id="PS50110"/>
    </source>
</evidence>
<comment type="caution">
    <text evidence="19">The sequence shown here is derived from an EMBL/GenBank/DDBJ whole genome shotgun (WGS) entry which is preliminary data.</text>
</comment>
<dbReference type="CDD" id="cd16922">
    <property type="entry name" value="HATPase_EvgS-ArcB-TorS-like"/>
    <property type="match status" value="1"/>
</dbReference>
<dbReference type="SUPFAM" id="SSF52172">
    <property type="entry name" value="CheY-like"/>
    <property type="match status" value="1"/>
</dbReference>
<evidence type="ECO:0000256" key="10">
    <source>
        <dbReference type="ARBA" id="ARBA00022840"/>
    </source>
</evidence>
<dbReference type="InterPro" id="IPR011006">
    <property type="entry name" value="CheY-like_superfamily"/>
</dbReference>
<protein>
    <recommendedName>
        <fullName evidence="13">Circadian input-output histidine kinase CikA</fullName>
        <ecNumber evidence="4">2.7.13.3</ecNumber>
    </recommendedName>
</protein>
<dbReference type="SMART" id="SM00387">
    <property type="entry name" value="HATPase_c"/>
    <property type="match status" value="1"/>
</dbReference>
<dbReference type="PANTHER" id="PTHR45339">
    <property type="entry name" value="HYBRID SIGNAL TRANSDUCTION HISTIDINE KINASE J"/>
    <property type="match status" value="1"/>
</dbReference>
<keyword evidence="15" id="KW-0175">Coiled coil</keyword>
<dbReference type="Proteomes" id="UP000012081">
    <property type="component" value="Unassembled WGS sequence"/>
</dbReference>
<dbReference type="Pfam" id="PF13185">
    <property type="entry name" value="GAF_2"/>
    <property type="match status" value="1"/>
</dbReference>
<evidence type="ECO:0000256" key="7">
    <source>
        <dbReference type="ARBA" id="ARBA00022679"/>
    </source>
</evidence>
<dbReference type="EC" id="2.7.13.3" evidence="4"/>
<sequence>MKYKTKLLIGFGFLLVLMLVLLGTISNALTHLTQNINEIVDDRYMKLKAANNMQNHVNNMSRLVAGIVIDETPQSINKDKRALEESISKASAAFDVLTQKTEHDRTKVLLSQIASEYQIYTQLSRRISELAEAGQKTEAIALINADMKGQKDELFHMIDNVKALQESLLDDAYDRSMEQYEFIKKLSFYLMIFGLLSGSAVTAWVIRGISKNLTGITSIISSVGYRSTDKFPRIPVTSRDEIGDIARAFNEMAQTLEEHAEQEKEFTLAMQEHSWLKTQLADITATYQGVHDINKLAELLIRKLTPLVGASYGVFYIREGQSDHWRFVKAGTFARDSQEIGSLAFEEGEGLVGQCAVENKVIQISKLPEHYVKISSGLGSSAPSSLILVPVSHEGQVLAVLELASFLPFTELQRNLLEEVAGTMGTAINSIFVHMQVRKLLKESQTLTEELQSQSEELQLQQEELRSINEKLEEQYKNSELKARELEKVKEELEKQAEQVQKASRYKSEFLANMSHELRTPLNSLLILSQILSENKEKNLTDKQVEYATTIFTSGKNLLTLINEILDLTKVESGKMEINRGEVSIKSIAIYAERGFRPLAIQKGLGFSVEIADDVPDKLWADEQRLQQIITNLLSNAFKFTSQGEIRLKLSREEIDDIAYVSIAVQDTGIGIPAEKQEIIFEAFQQADGTTSRKYGGTGLGLSISREMAKLLGGFIQVESVEGMGSTFTLYLPIEEQISTGSDPYSLPPVAAGMTAAEDQPPVSVDGEGLIGKKALVVDDDMRNIFALTAALEERKMTVIYAENGREGIQALEDNPDVDIVLMDIMMPEMDGYEAIEAIRRMPSMEKLPIIALTAKAMKHDRERCIEAGASDYISKPVEMEQLISLMRVWLYSPMEGKE</sequence>
<dbReference type="InterPro" id="IPR003661">
    <property type="entry name" value="HisK_dim/P_dom"/>
</dbReference>
<comment type="subcellular location">
    <subcellularLocation>
        <location evidence="2">Cell membrane</location>
        <topology evidence="2">Multi-pass membrane protein</topology>
    </subcellularLocation>
</comment>
<dbReference type="PANTHER" id="PTHR45339:SF1">
    <property type="entry name" value="HYBRID SIGNAL TRANSDUCTION HISTIDINE KINASE J"/>
    <property type="match status" value="1"/>
</dbReference>
<evidence type="ECO:0000256" key="1">
    <source>
        <dbReference type="ARBA" id="ARBA00000085"/>
    </source>
</evidence>
<comment type="catalytic activity">
    <reaction evidence="1">
        <text>ATP + protein L-histidine = ADP + protein N-phospho-L-histidine.</text>
        <dbReference type="EC" id="2.7.13.3"/>
    </reaction>
</comment>
<dbReference type="PATRIC" id="fig|1300222.3.peg.3205"/>
<accession>M8D629</accession>
<keyword evidence="8" id="KW-0547">Nucleotide-binding</keyword>
<dbReference type="SMART" id="SM00448">
    <property type="entry name" value="REC"/>
    <property type="match status" value="1"/>
</dbReference>
<dbReference type="InterPro" id="IPR047347">
    <property type="entry name" value="YvaQ-like_sensor"/>
</dbReference>
<dbReference type="InterPro" id="IPR004358">
    <property type="entry name" value="Sig_transdc_His_kin-like_C"/>
</dbReference>
<dbReference type="SUPFAM" id="SSF55874">
    <property type="entry name" value="ATPase domain of HSP90 chaperone/DNA topoisomerase II/histidine kinase"/>
    <property type="match status" value="1"/>
</dbReference>
<organism evidence="19 20">
    <name type="scientific">Brevibacillus borstelensis AK1</name>
    <dbReference type="NCBI Taxonomy" id="1300222"/>
    <lineage>
        <taxon>Bacteria</taxon>
        <taxon>Bacillati</taxon>
        <taxon>Bacillota</taxon>
        <taxon>Bacilli</taxon>
        <taxon>Bacillales</taxon>
        <taxon>Paenibacillaceae</taxon>
        <taxon>Brevibacillus</taxon>
    </lineage>
</organism>
<dbReference type="SMART" id="SM00065">
    <property type="entry name" value="GAF"/>
    <property type="match status" value="1"/>
</dbReference>
<dbReference type="InterPro" id="IPR003594">
    <property type="entry name" value="HATPase_dom"/>
</dbReference>
<evidence type="ECO:0000256" key="14">
    <source>
        <dbReference type="PROSITE-ProRule" id="PRU00169"/>
    </source>
</evidence>
<dbReference type="Pfam" id="PF12729">
    <property type="entry name" value="4HB_MCP_1"/>
    <property type="match status" value="1"/>
</dbReference>
<dbReference type="PRINTS" id="PR00344">
    <property type="entry name" value="BCTRLSENSOR"/>
</dbReference>
<dbReference type="SMART" id="SM00388">
    <property type="entry name" value="HisKA"/>
    <property type="match status" value="1"/>
</dbReference>
<dbReference type="CDD" id="cd06225">
    <property type="entry name" value="HAMP"/>
    <property type="match status" value="1"/>
</dbReference>
<dbReference type="Gene3D" id="1.10.287.130">
    <property type="match status" value="1"/>
</dbReference>
<feature type="domain" description="Response regulatory" evidence="17">
    <location>
        <begin position="774"/>
        <end position="891"/>
    </location>
</feature>
<dbReference type="Pfam" id="PF02518">
    <property type="entry name" value="HATPase_c"/>
    <property type="match status" value="1"/>
</dbReference>
<feature type="domain" description="Histidine kinase" evidence="16">
    <location>
        <begin position="513"/>
        <end position="736"/>
    </location>
</feature>
<dbReference type="CDD" id="cd00082">
    <property type="entry name" value="HisKA"/>
    <property type="match status" value="1"/>
</dbReference>
<evidence type="ECO:0000256" key="2">
    <source>
        <dbReference type="ARBA" id="ARBA00004651"/>
    </source>
</evidence>
<evidence type="ECO:0000256" key="3">
    <source>
        <dbReference type="ARBA" id="ARBA00006402"/>
    </source>
</evidence>
<evidence type="ECO:0000259" key="16">
    <source>
        <dbReference type="PROSITE" id="PS50109"/>
    </source>
</evidence>
<dbReference type="Gene3D" id="3.30.565.10">
    <property type="entry name" value="Histidine kinase-like ATPase, C-terminal domain"/>
    <property type="match status" value="1"/>
</dbReference>
<keyword evidence="7" id="KW-0808">Transferase</keyword>
<evidence type="ECO:0000256" key="13">
    <source>
        <dbReference type="ARBA" id="ARBA00074306"/>
    </source>
</evidence>
<evidence type="ECO:0000313" key="20">
    <source>
        <dbReference type="Proteomes" id="UP000012081"/>
    </source>
</evidence>
<evidence type="ECO:0000313" key="19">
    <source>
        <dbReference type="EMBL" id="EMT51724.1"/>
    </source>
</evidence>
<dbReference type="Pfam" id="PF00672">
    <property type="entry name" value="HAMP"/>
    <property type="match status" value="1"/>
</dbReference>
<comment type="similarity">
    <text evidence="3">In the N-terminal section; belongs to the phytochrome family.</text>
</comment>
<dbReference type="OrthoDB" id="9790669at2"/>
<keyword evidence="11" id="KW-0902">Two-component regulatory system</keyword>
<dbReference type="InterPro" id="IPR005467">
    <property type="entry name" value="His_kinase_dom"/>
</dbReference>
<evidence type="ECO:0000256" key="12">
    <source>
        <dbReference type="ARBA" id="ARBA00023136"/>
    </source>
</evidence>
<dbReference type="Gene3D" id="3.40.50.2300">
    <property type="match status" value="1"/>
</dbReference>
<dbReference type="AlphaFoldDB" id="M8D629"/>
<evidence type="ECO:0000256" key="5">
    <source>
        <dbReference type="ARBA" id="ARBA00022475"/>
    </source>
</evidence>
<dbReference type="Gene3D" id="6.10.340.10">
    <property type="match status" value="1"/>
</dbReference>
<keyword evidence="10" id="KW-0067">ATP-binding</keyword>
<keyword evidence="12" id="KW-0472">Membrane</keyword>
<dbReference type="SMART" id="SM00304">
    <property type="entry name" value="HAMP"/>
    <property type="match status" value="1"/>
</dbReference>
<feature type="domain" description="HAMP" evidence="18">
    <location>
        <begin position="207"/>
        <end position="261"/>
    </location>
</feature>
<dbReference type="InterPro" id="IPR024478">
    <property type="entry name" value="HlyB_4HB_MCP"/>
</dbReference>
<dbReference type="CDD" id="cd17546">
    <property type="entry name" value="REC_hyHK_CKI1_RcsC-like"/>
    <property type="match status" value="1"/>
</dbReference>
<dbReference type="SUPFAM" id="SSF47384">
    <property type="entry name" value="Homodimeric domain of signal transducing histidine kinase"/>
    <property type="match status" value="1"/>
</dbReference>
<dbReference type="InterPro" id="IPR036097">
    <property type="entry name" value="HisK_dim/P_sf"/>
</dbReference>
<feature type="coiled-coil region" evidence="15">
    <location>
        <begin position="437"/>
        <end position="506"/>
    </location>
</feature>
<keyword evidence="5" id="KW-1003">Cell membrane</keyword>
<evidence type="ECO:0000256" key="4">
    <source>
        <dbReference type="ARBA" id="ARBA00012438"/>
    </source>
</evidence>
<dbReference type="SUPFAM" id="SSF55781">
    <property type="entry name" value="GAF domain-like"/>
    <property type="match status" value="1"/>
</dbReference>
<gene>
    <name evidence="19" type="ORF">I532_15316</name>
</gene>